<evidence type="ECO:0000313" key="2">
    <source>
        <dbReference type="EMBL" id="CAA9483143.1"/>
    </source>
</evidence>
<sequence>APDPAEHPPLAATRAGRCVPPGDALLPRLLRLQRGARHRRRPGRGEHGVRQRARDHLARADPRVLRGAEHPGVGLWLGLHRRRRVVAVPQRPDEHHARRPLLHLHVAQPELLLRAQHDARVDGDRARRLHRLPDRAAALLPRVGLLRQRAGLRRRVGRQLGQRAVQPLRGGALDARRVRADDRVVAGQARHQPGSEGPLVGISRARDVRHRGHGQPLPHGRRPRRPHRRGRRARRARAGTHQARGLALRAPKSRDHV</sequence>
<reference evidence="2" key="1">
    <citation type="submission" date="2020-02" db="EMBL/GenBank/DDBJ databases">
        <authorList>
            <person name="Meier V. D."/>
        </authorList>
    </citation>
    <scope>NUCLEOTIDE SEQUENCE</scope>
    <source>
        <strain evidence="2">AVDCRST_MAG85</strain>
    </source>
</reference>
<organism evidence="2">
    <name type="scientific">uncultured Solirubrobacteraceae bacterium</name>
    <dbReference type="NCBI Taxonomy" id="1162706"/>
    <lineage>
        <taxon>Bacteria</taxon>
        <taxon>Bacillati</taxon>
        <taxon>Actinomycetota</taxon>
        <taxon>Thermoleophilia</taxon>
        <taxon>Solirubrobacterales</taxon>
        <taxon>Solirubrobacteraceae</taxon>
        <taxon>environmental samples</taxon>
    </lineage>
</organism>
<protein>
    <submittedName>
        <fullName evidence="2">FIG00761799: membrane protein</fullName>
    </submittedName>
</protein>
<gene>
    <name evidence="2" type="ORF">AVDCRST_MAG85-800</name>
</gene>
<feature type="non-terminal residue" evidence="2">
    <location>
        <position position="257"/>
    </location>
</feature>
<name>A0A6J4S596_9ACTN</name>
<evidence type="ECO:0000256" key="1">
    <source>
        <dbReference type="SAM" id="MobiDB-lite"/>
    </source>
</evidence>
<feature type="region of interest" description="Disordered" evidence="1">
    <location>
        <begin position="1"/>
        <end position="58"/>
    </location>
</feature>
<feature type="region of interest" description="Disordered" evidence="1">
    <location>
        <begin position="209"/>
        <end position="257"/>
    </location>
</feature>
<feature type="compositionally biased region" description="Basic and acidic residues" evidence="1">
    <location>
        <begin position="43"/>
        <end position="58"/>
    </location>
</feature>
<dbReference type="EMBL" id="CADCVT010000087">
    <property type="protein sequence ID" value="CAA9483143.1"/>
    <property type="molecule type" value="Genomic_DNA"/>
</dbReference>
<feature type="non-terminal residue" evidence="2">
    <location>
        <position position="1"/>
    </location>
</feature>
<dbReference type="AlphaFoldDB" id="A0A6J4S596"/>
<feature type="compositionally biased region" description="Basic residues" evidence="1">
    <location>
        <begin position="209"/>
        <end position="238"/>
    </location>
</feature>
<accession>A0A6J4S596</accession>
<proteinExistence type="predicted"/>